<protein>
    <submittedName>
        <fullName evidence="2">Uncharacterized protein</fullName>
    </submittedName>
</protein>
<feature type="compositionally biased region" description="Polar residues" evidence="1">
    <location>
        <begin position="50"/>
        <end position="60"/>
    </location>
</feature>
<proteinExistence type="predicted"/>
<comment type="caution">
    <text evidence="2">The sequence shown here is derived from an EMBL/GenBank/DDBJ whole genome shotgun (WGS) entry which is preliminary data.</text>
</comment>
<name>A0A438N7M3_EXOME</name>
<dbReference type="VEuPathDB" id="FungiDB:PV10_08557"/>
<dbReference type="EMBL" id="NAJM01000016">
    <property type="protein sequence ID" value="RVX71760.1"/>
    <property type="molecule type" value="Genomic_DNA"/>
</dbReference>
<dbReference type="AlphaFoldDB" id="A0A438N7M3"/>
<evidence type="ECO:0000313" key="3">
    <source>
        <dbReference type="Proteomes" id="UP000288859"/>
    </source>
</evidence>
<dbReference type="OrthoDB" id="14339at2759"/>
<evidence type="ECO:0000256" key="1">
    <source>
        <dbReference type="SAM" id="MobiDB-lite"/>
    </source>
</evidence>
<feature type="compositionally biased region" description="Polar residues" evidence="1">
    <location>
        <begin position="1"/>
        <end position="41"/>
    </location>
</feature>
<feature type="compositionally biased region" description="Low complexity" evidence="1">
    <location>
        <begin position="61"/>
        <end position="78"/>
    </location>
</feature>
<evidence type="ECO:0000313" key="2">
    <source>
        <dbReference type="EMBL" id="RVX71760.1"/>
    </source>
</evidence>
<dbReference type="PANTHER" id="PTHR37332">
    <property type="entry name" value="EXPRESSED PROTEIN"/>
    <property type="match status" value="1"/>
</dbReference>
<sequence>MVESSSSSHRNALSPSTSSTSGVNTVLTTGPTSFFSKITRSPSKRHKPLGSNNSIDTTLNAPASASRSRSRQPFSRTPTAPAAPSSILSSKPDVITRTASDVTGTSTTSSSESPNMFMVVNPVALPAPPNSGNTLRNPLPRTTTHDDQSRLPTPTGNHGIAEGFKAVPGDADVPSALALNGMLTNGSAQYSSTSLLHAHLQEMTNKRIATLDYLRKAHEGRSFWFNTVRFTESDIGRLPSYTPSRLSRRATNYMLLGMSLPIILDVHPQPHPLSASSTNTAVAQDYLRSLNALLTEFESFQQLHPPDGSTASSLSRARIPQMFKRAATTSRPRKSSGPVSEIGAPMLPTQSSPPNLPDSGIHHGSHASIDTTTTGTSFPSNASIATTLVNSSSSTPMAVSNFTNVSAFPPPAPFDAPNSTLLANEGPYTYLQTPPLPFIPDFFTVFATLCDVLIETYQRLMQILMNPTACTPVINDLFTKVDGRIRKVMISATIREFETSSRDMVKREMMGVQKVVLGGLMV</sequence>
<feature type="region of interest" description="Disordered" evidence="1">
    <location>
        <begin position="1"/>
        <end position="153"/>
    </location>
</feature>
<dbReference type="PANTHER" id="PTHR37332:SF1">
    <property type="entry name" value="ELMO DOMAIN-CONTAINING PROTEIN"/>
    <property type="match status" value="1"/>
</dbReference>
<organism evidence="2 3">
    <name type="scientific">Exophiala mesophila</name>
    <name type="common">Black yeast-like fungus</name>
    <dbReference type="NCBI Taxonomy" id="212818"/>
    <lineage>
        <taxon>Eukaryota</taxon>
        <taxon>Fungi</taxon>
        <taxon>Dikarya</taxon>
        <taxon>Ascomycota</taxon>
        <taxon>Pezizomycotina</taxon>
        <taxon>Eurotiomycetes</taxon>
        <taxon>Chaetothyriomycetidae</taxon>
        <taxon>Chaetothyriales</taxon>
        <taxon>Herpotrichiellaceae</taxon>
        <taxon>Exophiala</taxon>
    </lineage>
</organism>
<accession>A0A438N7M3</accession>
<reference evidence="2 3" key="1">
    <citation type="submission" date="2017-03" db="EMBL/GenBank/DDBJ databases">
        <title>Genomes of endolithic fungi from Antarctica.</title>
        <authorList>
            <person name="Coleine C."/>
            <person name="Masonjones S."/>
            <person name="Stajich J.E."/>
        </authorList>
    </citation>
    <scope>NUCLEOTIDE SEQUENCE [LARGE SCALE GENOMIC DNA]</scope>
    <source>
        <strain evidence="2 3">CCFEE 6314</strain>
    </source>
</reference>
<feature type="region of interest" description="Disordered" evidence="1">
    <location>
        <begin position="324"/>
        <end position="376"/>
    </location>
</feature>
<dbReference type="Proteomes" id="UP000288859">
    <property type="component" value="Unassembled WGS sequence"/>
</dbReference>
<gene>
    <name evidence="2" type="ORF">B0A52_03944</name>
</gene>
<feature type="compositionally biased region" description="Low complexity" evidence="1">
    <location>
        <begin position="96"/>
        <end position="124"/>
    </location>
</feature>
<feature type="compositionally biased region" description="Polar residues" evidence="1">
    <location>
        <begin position="131"/>
        <end position="142"/>
    </location>
</feature>